<name>A0ABM8IF38_9BACE</name>
<organism evidence="6 7">
    <name type="scientific">Bacteroides sedimenti</name>
    <dbReference type="NCBI Taxonomy" id="2136147"/>
    <lineage>
        <taxon>Bacteria</taxon>
        <taxon>Pseudomonadati</taxon>
        <taxon>Bacteroidota</taxon>
        <taxon>Bacteroidia</taxon>
        <taxon>Bacteroidales</taxon>
        <taxon>Bacteroidaceae</taxon>
        <taxon>Bacteroides</taxon>
    </lineage>
</organism>
<dbReference type="Pfam" id="PF22422">
    <property type="entry name" value="MGH1-like_GH"/>
    <property type="match status" value="1"/>
</dbReference>
<accession>A0ABM8IF38</accession>
<dbReference type="RefSeq" id="WP_353334126.1">
    <property type="nucleotide sequence ID" value="NZ_AP028055.1"/>
</dbReference>
<evidence type="ECO:0000259" key="5">
    <source>
        <dbReference type="Pfam" id="PF22422"/>
    </source>
</evidence>
<dbReference type="InterPro" id="IPR004888">
    <property type="entry name" value="Glycoside_hydrolase_63"/>
</dbReference>
<evidence type="ECO:0000256" key="4">
    <source>
        <dbReference type="SAM" id="SignalP"/>
    </source>
</evidence>
<evidence type="ECO:0000256" key="1">
    <source>
        <dbReference type="ARBA" id="ARBA00010833"/>
    </source>
</evidence>
<feature type="domain" description="Mannosylglycerate hydrolase MGH1-like glycoside hydrolase" evidence="5">
    <location>
        <begin position="234"/>
        <end position="412"/>
    </location>
</feature>
<evidence type="ECO:0000256" key="3">
    <source>
        <dbReference type="ARBA" id="ARBA00023295"/>
    </source>
</evidence>
<proteinExistence type="inferred from homology"/>
<dbReference type="SUPFAM" id="SSF48208">
    <property type="entry name" value="Six-hairpin glycosidases"/>
    <property type="match status" value="1"/>
</dbReference>
<dbReference type="EMBL" id="AP028055">
    <property type="protein sequence ID" value="BEG98921.1"/>
    <property type="molecule type" value="Genomic_DNA"/>
</dbReference>
<sequence length="511" mass="58601">MAIMMKNLSAFLLASSLICSAYTAAQPKDAANPDWQKEIPRVIYPDQQLVDLYEKTWAIAADRVRIGPQGLPASPYLDENCYEDQIWIWDSCFMVMFSKYAPKAFPGKETLNNLYYPIHENVKTPLRIHLRDNPPLFAWIEHDNYRFTGDYEHLKLVLQDKKFLQRHFDYFNTVPKGNKQPEISPNEIFRGIVKGNKNNIIGFTWTGGASGMDNTPRGRDVGGYNKIMWIDAISQQALSALYIARLCEQGNLKAEAKDWQKRYELLKKEINNRYWDKKDGYYYDIEIATGKPCRIKTPASFWTMLAEIPSKKQAAQMVEMLKSDRFLGGDYPWVSLARDDKDYNAATGDYWRGGIWLPMAYMGTKALEKYGYYDLADKLAEKVLRQQLRTYLAITPHTIWECYSPGKDEPSTEHGRRARPDFCGWSALGPISLFIENVLGFNKVDAITNTVEWRLKPMAGTQGIRNLHFGDTVTDIVYDASTQKINVKTNRSFTLKVNGKVHHIAVGESVI</sequence>
<comment type="similarity">
    <text evidence="1">Belongs to the glycosyl hydrolase 63 family.</text>
</comment>
<keyword evidence="3" id="KW-0326">Glycosidase</keyword>
<dbReference type="PANTHER" id="PTHR10412:SF11">
    <property type="entry name" value="MANNOSYL-OLIGOSACCHARIDE GLUCOSIDASE"/>
    <property type="match status" value="1"/>
</dbReference>
<dbReference type="Gene3D" id="1.50.10.10">
    <property type="match status" value="1"/>
</dbReference>
<evidence type="ECO:0000313" key="7">
    <source>
        <dbReference type="Proteomes" id="UP001496674"/>
    </source>
</evidence>
<feature type="chain" id="PRO_5046293980" description="Mannosylglycerate hydrolase MGH1-like glycoside hydrolase domain-containing protein" evidence="4">
    <location>
        <begin position="22"/>
        <end position="511"/>
    </location>
</feature>
<keyword evidence="4" id="KW-0732">Signal</keyword>
<feature type="signal peptide" evidence="4">
    <location>
        <begin position="1"/>
        <end position="21"/>
    </location>
</feature>
<evidence type="ECO:0000313" key="6">
    <source>
        <dbReference type="EMBL" id="BEG98921.1"/>
    </source>
</evidence>
<dbReference type="Proteomes" id="UP001496674">
    <property type="component" value="Chromosome"/>
</dbReference>
<dbReference type="InterPro" id="IPR054491">
    <property type="entry name" value="MGH1-like_GH"/>
</dbReference>
<gene>
    <name evidence="6" type="ORF">BSYN_11860</name>
</gene>
<keyword evidence="7" id="KW-1185">Reference proteome</keyword>
<dbReference type="InterPro" id="IPR012341">
    <property type="entry name" value="6hp_glycosidase-like_sf"/>
</dbReference>
<dbReference type="InterPro" id="IPR008928">
    <property type="entry name" value="6-hairpin_glycosidase_sf"/>
</dbReference>
<evidence type="ECO:0000256" key="2">
    <source>
        <dbReference type="ARBA" id="ARBA00022801"/>
    </source>
</evidence>
<dbReference type="PANTHER" id="PTHR10412">
    <property type="entry name" value="MANNOSYL-OLIGOSACCHARIDE GLUCOSIDASE"/>
    <property type="match status" value="1"/>
</dbReference>
<protein>
    <recommendedName>
        <fullName evidence="5">Mannosylglycerate hydrolase MGH1-like glycoside hydrolase domain-containing protein</fullName>
    </recommendedName>
</protein>
<reference evidence="6 7" key="1">
    <citation type="submission" date="2023-04" db="EMBL/GenBank/DDBJ databases">
        <title>Draft genome sequence of acteroides sedimenti strain YN3PY1.</title>
        <authorList>
            <person name="Yoshida N."/>
        </authorList>
    </citation>
    <scope>NUCLEOTIDE SEQUENCE [LARGE SCALE GENOMIC DNA]</scope>
    <source>
        <strain evidence="6 7">YN3PY1</strain>
    </source>
</reference>
<keyword evidence="2" id="KW-0378">Hydrolase</keyword>